<dbReference type="SUPFAM" id="SSF50978">
    <property type="entry name" value="WD40 repeat-like"/>
    <property type="match status" value="1"/>
</dbReference>
<dbReference type="InterPro" id="IPR018983">
    <property type="entry name" value="U3_snoRNA-assocProt_15_C"/>
</dbReference>
<dbReference type="GO" id="GO:0005730">
    <property type="term" value="C:nucleolus"/>
    <property type="evidence" value="ECO:0007669"/>
    <property type="project" value="UniProtKB-SubCell"/>
</dbReference>
<feature type="domain" description="U3 small nucleolar RNA-associated protein 15 C-terminal" evidence="8">
    <location>
        <begin position="374"/>
        <end position="511"/>
    </location>
</feature>
<dbReference type="Gene3D" id="2.130.10.10">
    <property type="entry name" value="YVTN repeat-like/Quinoprotein amine dehydrogenase"/>
    <property type="match status" value="2"/>
</dbReference>
<evidence type="ECO:0000256" key="4">
    <source>
        <dbReference type="ARBA" id="ARBA00022737"/>
    </source>
</evidence>
<evidence type="ECO:0000313" key="12">
    <source>
        <dbReference type="Proteomes" id="UP000323011"/>
    </source>
</evidence>
<proteinExistence type="predicted"/>
<feature type="compositionally biased region" description="Basic residues" evidence="7">
    <location>
        <begin position="648"/>
        <end position="660"/>
    </location>
</feature>
<evidence type="ECO:0000313" key="10">
    <source>
        <dbReference type="EMBL" id="KAA0173204.1"/>
    </source>
</evidence>
<dbReference type="GO" id="GO:0006364">
    <property type="term" value="P:rRNA processing"/>
    <property type="evidence" value="ECO:0007669"/>
    <property type="project" value="UniProtKB-KW"/>
</dbReference>
<accession>A0A5A8E7T4</accession>
<dbReference type="OrthoDB" id="431715at2759"/>
<dbReference type="PANTHER" id="PTHR19924">
    <property type="entry name" value="UTP15 U3 SMALL NUCLEOLAR RNA-ASSOCIATED PROTEIN 15 FAMILY MEMBER"/>
    <property type="match status" value="1"/>
</dbReference>
<dbReference type="Proteomes" id="UP000322899">
    <property type="component" value="Unassembled WGS sequence"/>
</dbReference>
<organism evidence="10 11">
    <name type="scientific">Cafeteria roenbergensis</name>
    <name type="common">Marine flagellate</name>
    <dbReference type="NCBI Taxonomy" id="33653"/>
    <lineage>
        <taxon>Eukaryota</taxon>
        <taxon>Sar</taxon>
        <taxon>Stramenopiles</taxon>
        <taxon>Bigyra</taxon>
        <taxon>Opalozoa</taxon>
        <taxon>Bicosoecida</taxon>
        <taxon>Cafeteriaceae</taxon>
        <taxon>Cafeteria</taxon>
    </lineage>
</organism>
<evidence type="ECO:0000256" key="5">
    <source>
        <dbReference type="ARBA" id="ARBA00023242"/>
    </source>
</evidence>
<dbReference type="InterPro" id="IPR001680">
    <property type="entry name" value="WD40_rpt"/>
</dbReference>
<dbReference type="SMART" id="SM00320">
    <property type="entry name" value="WD40"/>
    <property type="match status" value="6"/>
</dbReference>
<feature type="repeat" description="WD" evidence="6">
    <location>
        <begin position="118"/>
        <end position="159"/>
    </location>
</feature>
<evidence type="ECO:0000256" key="2">
    <source>
        <dbReference type="ARBA" id="ARBA00022552"/>
    </source>
</evidence>
<keyword evidence="4" id="KW-0677">Repeat</keyword>
<evidence type="ECO:0000256" key="7">
    <source>
        <dbReference type="SAM" id="MobiDB-lite"/>
    </source>
</evidence>
<dbReference type="GO" id="GO:0045943">
    <property type="term" value="P:positive regulation of transcription by RNA polymerase I"/>
    <property type="evidence" value="ECO:0007669"/>
    <property type="project" value="TreeGrafter"/>
</dbReference>
<dbReference type="Proteomes" id="UP000323011">
    <property type="component" value="Unassembled WGS sequence"/>
</dbReference>
<dbReference type="CDD" id="cd00200">
    <property type="entry name" value="WD40"/>
    <property type="match status" value="1"/>
</dbReference>
<keyword evidence="5" id="KW-0539">Nucleus</keyword>
<dbReference type="Pfam" id="PF09384">
    <property type="entry name" value="UTP15_C"/>
    <property type="match status" value="1"/>
</dbReference>
<evidence type="ECO:0000259" key="8">
    <source>
        <dbReference type="Pfam" id="PF09384"/>
    </source>
</evidence>
<feature type="compositionally biased region" description="Low complexity" evidence="7">
    <location>
        <begin position="565"/>
        <end position="587"/>
    </location>
</feature>
<feature type="region of interest" description="Disordered" evidence="7">
    <location>
        <begin position="565"/>
        <end position="660"/>
    </location>
</feature>
<dbReference type="PROSITE" id="PS50082">
    <property type="entry name" value="WD_REPEATS_2"/>
    <property type="match status" value="2"/>
</dbReference>
<dbReference type="InterPro" id="IPR015943">
    <property type="entry name" value="WD40/YVTN_repeat-like_dom_sf"/>
</dbReference>
<comment type="subcellular location">
    <subcellularLocation>
        <location evidence="1">Nucleus</location>
        <location evidence="1">Nucleolus</location>
    </subcellularLocation>
</comment>
<evidence type="ECO:0000256" key="6">
    <source>
        <dbReference type="PROSITE-ProRule" id="PRU00221"/>
    </source>
</evidence>
<name>A0A5A8E7T4_CAFRO</name>
<gene>
    <name evidence="10" type="ORF">FNF27_05292</name>
    <name evidence="9" type="ORF">FNF29_06310</name>
</gene>
<reference evidence="11 12" key="1">
    <citation type="submission" date="2019-07" db="EMBL/GenBank/DDBJ databases">
        <title>Genomes of Cafeteria roenbergensis.</title>
        <authorList>
            <person name="Fischer M.G."/>
            <person name="Hackl T."/>
            <person name="Roman M."/>
        </authorList>
    </citation>
    <scope>NUCLEOTIDE SEQUENCE [LARGE SCALE GENOMIC DNA]</scope>
    <source>
        <strain evidence="9 12">BVI</strain>
        <strain evidence="10 11">E4-10P</strain>
    </source>
</reference>
<feature type="compositionally biased region" description="Low complexity" evidence="7">
    <location>
        <begin position="600"/>
        <end position="613"/>
    </location>
</feature>
<evidence type="ECO:0000256" key="3">
    <source>
        <dbReference type="ARBA" id="ARBA00022574"/>
    </source>
</evidence>
<dbReference type="EMBL" id="VLTO01000036">
    <property type="protein sequence ID" value="KAA0173204.1"/>
    <property type="molecule type" value="Genomic_DNA"/>
</dbReference>
<protein>
    <recommendedName>
        <fullName evidence="8">U3 small nucleolar RNA-associated protein 15 C-terminal domain-containing protein</fullName>
    </recommendedName>
</protein>
<dbReference type="PANTHER" id="PTHR19924:SF26">
    <property type="entry name" value="U3 SMALL NUCLEOLAR RNA-ASSOCIATED PROTEIN 15 HOMOLOG"/>
    <property type="match status" value="1"/>
</dbReference>
<dbReference type="Pfam" id="PF00400">
    <property type="entry name" value="WD40"/>
    <property type="match status" value="5"/>
</dbReference>
<dbReference type="EMBL" id="VLTN01000047">
    <property type="protein sequence ID" value="KAA0149019.1"/>
    <property type="molecule type" value="Genomic_DNA"/>
</dbReference>
<feature type="repeat" description="WD" evidence="6">
    <location>
        <begin position="264"/>
        <end position="295"/>
    </location>
</feature>
<comment type="caution">
    <text evidence="10">The sequence shown here is derived from an EMBL/GenBank/DDBJ whole genome shotgun (WGS) entry which is preliminary data.</text>
</comment>
<evidence type="ECO:0000313" key="9">
    <source>
        <dbReference type="EMBL" id="KAA0149019.1"/>
    </source>
</evidence>
<keyword evidence="2" id="KW-0698">rRNA processing</keyword>
<evidence type="ECO:0000313" key="11">
    <source>
        <dbReference type="Proteomes" id="UP000322899"/>
    </source>
</evidence>
<sequence length="660" mass="68429">MADYVKMELQRSVEAELPEADEARFWKRFRVPVVKHHHGIVAHADFSPVAPYDIAVTSGPRVSIYNSRTAEVRRELPSFRDLARSGVYRKDGRLIVSGSDNGLVRVFNAKTRAPMRQFTAHAAPVHLTRFSTDGDSVFTASDDRTARLFDVAVGREVACVRGHSDYIRAGAQAVTGPSLWVTGSYDHTVCLWDLRGSGARSAESSWAGAAAASGPGAECAMKMNHGAPVSSCVCLPGGSLLVTAGSNYFKVWDLTAGGKLLQTVSAHQKTITTLCLSAQGDRLLSGGLDGHVKVYGVGDFTPVFGLKHGGAITSLALAPDLSRLVVGTADGTLTVRQRAVKAAEAVVDRARSAAVRGGTYRFFLRGAGEAAGEGDVTAPPDRKPKLKKHDTLLRAFKYGAALDAALENGTGVVVSSTLEELAQRGGIRVALAGRDADSLEPMLAFIVKHAATPRYTGLLTDVAHAILDLYGPVIGRSPRMRTMLRALESRARGEMNVQRELLRLQGALDMLLNSAGAAAAAAAEAAAGGAELDDLDDLAKTVGGAGITASTGVLAASAVLPELPGADSGSSSTSAQPSGRASASVAGSRKRRVSFDGDADATAPPSAAAAAASEPKRGASSSSSSSSSDNPAPAESGIARAGGSARRAGAKRQRRAGSKA</sequence>
<dbReference type="AlphaFoldDB" id="A0A5A8E7T4"/>
<keyword evidence="3 6" id="KW-0853">WD repeat</keyword>
<dbReference type="InterPro" id="IPR036322">
    <property type="entry name" value="WD40_repeat_dom_sf"/>
</dbReference>
<keyword evidence="12" id="KW-1185">Reference proteome</keyword>
<dbReference type="OMA" id="ATYQVVH"/>
<evidence type="ECO:0000256" key="1">
    <source>
        <dbReference type="ARBA" id="ARBA00004604"/>
    </source>
</evidence>